<accession>A0A2T3ZK00</accession>
<reference evidence="2 3" key="1">
    <citation type="submission" date="2016-07" db="EMBL/GenBank/DDBJ databases">
        <title>Multiple horizontal gene transfer events from other fungi enriched the ability of initially mycotrophic Trichoderma (Ascomycota) to feed on dead plant biomass.</title>
        <authorList>
            <consortium name="DOE Joint Genome Institute"/>
            <person name="Aerts A."/>
            <person name="Atanasova L."/>
            <person name="Chenthamara K."/>
            <person name="Zhang J."/>
            <person name="Grujic M."/>
            <person name="Henrissat B."/>
            <person name="Kuo A."/>
            <person name="Salamov A."/>
            <person name="Lipzen A."/>
            <person name="Labutti K."/>
            <person name="Barry K."/>
            <person name="Miao Y."/>
            <person name="Rahimi M.J."/>
            <person name="Shen Q."/>
            <person name="Grigoriev I.V."/>
            <person name="Kubicek C.P."/>
            <person name="Druzhinina I.S."/>
        </authorList>
    </citation>
    <scope>NUCLEOTIDE SEQUENCE [LARGE SCALE GENOMIC DNA]</scope>
    <source>
        <strain evidence="2 3">CBS 433.97</strain>
    </source>
</reference>
<gene>
    <name evidence="2" type="ORF">M441DRAFT_307422</name>
</gene>
<dbReference type="Proteomes" id="UP000240493">
    <property type="component" value="Unassembled WGS sequence"/>
</dbReference>
<organism evidence="2 3">
    <name type="scientific">Trichoderma asperellum (strain ATCC 204424 / CBS 433.97 / NBRC 101777)</name>
    <dbReference type="NCBI Taxonomy" id="1042311"/>
    <lineage>
        <taxon>Eukaryota</taxon>
        <taxon>Fungi</taxon>
        <taxon>Dikarya</taxon>
        <taxon>Ascomycota</taxon>
        <taxon>Pezizomycotina</taxon>
        <taxon>Sordariomycetes</taxon>
        <taxon>Hypocreomycetidae</taxon>
        <taxon>Hypocreales</taxon>
        <taxon>Hypocreaceae</taxon>
        <taxon>Trichoderma</taxon>
    </lineage>
</organism>
<keyword evidence="1" id="KW-0812">Transmembrane</keyword>
<proteinExistence type="predicted"/>
<dbReference type="EMBL" id="KZ679257">
    <property type="protein sequence ID" value="PTB45138.1"/>
    <property type="molecule type" value="Genomic_DNA"/>
</dbReference>
<keyword evidence="1" id="KW-0472">Membrane</keyword>
<protein>
    <submittedName>
        <fullName evidence="2">Uncharacterized protein</fullName>
    </submittedName>
</protein>
<keyword evidence="3" id="KW-1185">Reference proteome</keyword>
<dbReference type="AlphaFoldDB" id="A0A2T3ZK00"/>
<evidence type="ECO:0000256" key="1">
    <source>
        <dbReference type="SAM" id="Phobius"/>
    </source>
</evidence>
<evidence type="ECO:0000313" key="2">
    <source>
        <dbReference type="EMBL" id="PTB45138.1"/>
    </source>
</evidence>
<keyword evidence="1" id="KW-1133">Transmembrane helix</keyword>
<sequence>MESTPRSLTVIATISSNRNLPSSTGFVGQLISPCPCLRIAQTALTYCGIPRPNPLFSNLTAFCHEAIRGNLFLMIAICAQIIAARAVWRKRDKRNKTRACIYDAHIQTQTWRLSLD</sequence>
<feature type="transmembrane region" description="Helical" evidence="1">
    <location>
        <begin position="71"/>
        <end position="88"/>
    </location>
</feature>
<name>A0A2T3ZK00_TRIA4</name>
<evidence type="ECO:0000313" key="3">
    <source>
        <dbReference type="Proteomes" id="UP000240493"/>
    </source>
</evidence>